<feature type="region of interest" description="Disordered" evidence="5">
    <location>
        <begin position="57"/>
        <end position="110"/>
    </location>
</feature>
<keyword evidence="8" id="KW-1185">Reference proteome</keyword>
<dbReference type="SUPFAM" id="SSF144232">
    <property type="entry name" value="HIT/MYND zinc finger-like"/>
    <property type="match status" value="1"/>
</dbReference>
<feature type="domain" description="MYND-type" evidence="6">
    <location>
        <begin position="453"/>
        <end position="497"/>
    </location>
</feature>
<feature type="compositionally biased region" description="Gly residues" evidence="5">
    <location>
        <begin position="75"/>
        <end position="87"/>
    </location>
</feature>
<evidence type="ECO:0000256" key="5">
    <source>
        <dbReference type="SAM" id="MobiDB-lite"/>
    </source>
</evidence>
<feature type="compositionally biased region" description="Low complexity" evidence="5">
    <location>
        <begin position="59"/>
        <end position="74"/>
    </location>
</feature>
<keyword evidence="2 4" id="KW-0863">Zinc-finger</keyword>
<organism evidence="7 8">
    <name type="scientific">Tetradesmus obliquus</name>
    <name type="common">Green alga</name>
    <name type="synonym">Acutodesmus obliquus</name>
    <dbReference type="NCBI Taxonomy" id="3088"/>
    <lineage>
        <taxon>Eukaryota</taxon>
        <taxon>Viridiplantae</taxon>
        <taxon>Chlorophyta</taxon>
        <taxon>core chlorophytes</taxon>
        <taxon>Chlorophyceae</taxon>
        <taxon>CS clade</taxon>
        <taxon>Sphaeropleales</taxon>
        <taxon>Scenedesmaceae</taxon>
        <taxon>Tetradesmus</taxon>
    </lineage>
</organism>
<accession>A0A383VT77</accession>
<dbReference type="AlphaFoldDB" id="A0A383VT77"/>
<dbReference type="PROSITE" id="PS50865">
    <property type="entry name" value="ZF_MYND_2"/>
    <property type="match status" value="1"/>
</dbReference>
<evidence type="ECO:0000256" key="4">
    <source>
        <dbReference type="PROSITE-ProRule" id="PRU00134"/>
    </source>
</evidence>
<keyword evidence="1" id="KW-0479">Metal-binding</keyword>
<feature type="compositionally biased region" description="Low complexity" evidence="5">
    <location>
        <begin position="235"/>
        <end position="251"/>
    </location>
</feature>
<sequence length="509" mass="52201">MLSKATAALNDVGFGSSEALTTAALSSIHRSFAVCCEQLEELLPAYLPHIVKSRYTDHSSSGSGSSSSSSSGSSGSSGSGGSGGSSGISGSSSSGSGSSRGSPAEAGVAAQRQPAADLPAWLGPLLVTAIQFAVQTPGEPDVRLTLLQLCSRLCVACAHAQLQSRGAAASPAAAAAAASPAAAAEPAEPAAAAELLRNAAASVLCCSTWGLLAGPLLHQLGPAVLLMQQQQQQQQQQQPQQQQPQQQPQQQSGDVQPARQLQQEFRALLQMALLGGLSELAAAFRQQPLRSAPVLEMALRGRGGTNKLTVLLLLLTQEVLQLSSNARSDNWAEQLPRGSASQKMFGLNVTACKLLDHGFATGSTPSSSKGSSSNSSAAAAAQEAAEATSAAAASNTAGSRTGAGGWSSCYRRRTYAECYWSELGPQLLQQAQELAEGVCAALPLRHCCNNPRCLNLGGLSEAALVAGAGSRCSGCRASYYCSRECQLAAWRLHKPVCRRLQAAAAATSK</sequence>
<evidence type="ECO:0000313" key="7">
    <source>
        <dbReference type="EMBL" id="SZX68103.1"/>
    </source>
</evidence>
<feature type="region of interest" description="Disordered" evidence="5">
    <location>
        <begin position="235"/>
        <end position="258"/>
    </location>
</feature>
<dbReference type="InterPro" id="IPR002893">
    <property type="entry name" value="Znf_MYND"/>
</dbReference>
<feature type="compositionally biased region" description="Low complexity" evidence="5">
    <location>
        <begin position="88"/>
        <end position="102"/>
    </location>
</feature>
<dbReference type="GO" id="GO:0008270">
    <property type="term" value="F:zinc ion binding"/>
    <property type="evidence" value="ECO:0007669"/>
    <property type="project" value="UniProtKB-KW"/>
</dbReference>
<dbReference type="Proteomes" id="UP000256970">
    <property type="component" value="Unassembled WGS sequence"/>
</dbReference>
<dbReference type="Pfam" id="PF01753">
    <property type="entry name" value="zf-MYND"/>
    <property type="match status" value="1"/>
</dbReference>
<evidence type="ECO:0000259" key="6">
    <source>
        <dbReference type="PROSITE" id="PS50865"/>
    </source>
</evidence>
<dbReference type="STRING" id="3088.A0A383VT77"/>
<evidence type="ECO:0000256" key="3">
    <source>
        <dbReference type="ARBA" id="ARBA00022833"/>
    </source>
</evidence>
<evidence type="ECO:0000256" key="2">
    <source>
        <dbReference type="ARBA" id="ARBA00022771"/>
    </source>
</evidence>
<reference evidence="7 8" key="1">
    <citation type="submission" date="2016-10" db="EMBL/GenBank/DDBJ databases">
        <authorList>
            <person name="Cai Z."/>
        </authorList>
    </citation>
    <scope>NUCLEOTIDE SEQUENCE [LARGE SCALE GENOMIC DNA]</scope>
</reference>
<proteinExistence type="predicted"/>
<dbReference type="Gene3D" id="6.10.140.2220">
    <property type="match status" value="1"/>
</dbReference>
<dbReference type="EMBL" id="FNXT01000840">
    <property type="protein sequence ID" value="SZX68103.1"/>
    <property type="molecule type" value="Genomic_DNA"/>
</dbReference>
<evidence type="ECO:0000256" key="1">
    <source>
        <dbReference type="ARBA" id="ARBA00022723"/>
    </source>
</evidence>
<name>A0A383VT77_TETOB</name>
<gene>
    <name evidence="7" type="ORF">BQ4739_LOCUS8483</name>
</gene>
<evidence type="ECO:0000313" key="8">
    <source>
        <dbReference type="Proteomes" id="UP000256970"/>
    </source>
</evidence>
<protein>
    <recommendedName>
        <fullName evidence="6">MYND-type domain-containing protein</fullName>
    </recommendedName>
</protein>
<keyword evidence="3" id="KW-0862">Zinc</keyword>